<dbReference type="Pfam" id="PF23445">
    <property type="entry name" value="WHD_SNRNP200"/>
    <property type="match status" value="1"/>
</dbReference>
<dbReference type="InterPro" id="IPR057842">
    <property type="entry name" value="WH_MER3"/>
</dbReference>
<dbReference type="GO" id="GO:0005524">
    <property type="term" value="F:ATP binding"/>
    <property type="evidence" value="ECO:0007669"/>
    <property type="project" value="UniProtKB-KW"/>
</dbReference>
<dbReference type="InterPro" id="IPR036388">
    <property type="entry name" value="WH-like_DNA-bd_sf"/>
</dbReference>
<organism evidence="9 10">
    <name type="scientific">Petrolisthes cinctipes</name>
    <name type="common">Flat porcelain crab</name>
    <dbReference type="NCBI Taxonomy" id="88211"/>
    <lineage>
        <taxon>Eukaryota</taxon>
        <taxon>Metazoa</taxon>
        <taxon>Ecdysozoa</taxon>
        <taxon>Arthropoda</taxon>
        <taxon>Crustacea</taxon>
        <taxon>Multicrustacea</taxon>
        <taxon>Malacostraca</taxon>
        <taxon>Eumalacostraca</taxon>
        <taxon>Eucarida</taxon>
        <taxon>Decapoda</taxon>
        <taxon>Pleocyemata</taxon>
        <taxon>Anomura</taxon>
        <taxon>Galatheoidea</taxon>
        <taxon>Porcellanidae</taxon>
        <taxon>Petrolisthes</taxon>
    </lineage>
</organism>
<comment type="catalytic activity">
    <reaction evidence="5">
        <text>Couples ATP hydrolysis with the unwinding of duplex DNA by translocating in the 3'-5' direction.</text>
        <dbReference type="EC" id="5.6.2.4"/>
    </reaction>
</comment>
<keyword evidence="10" id="KW-1185">Reference proteome</keyword>
<dbReference type="EMBL" id="JAWQEG010000483">
    <property type="protein sequence ID" value="KAK3889481.1"/>
    <property type="molecule type" value="Genomic_DNA"/>
</dbReference>
<accession>A0AAE1GCQ3</accession>
<dbReference type="InterPro" id="IPR052247">
    <property type="entry name" value="Meiotic_Crossover_Helicase"/>
</dbReference>
<evidence type="ECO:0000256" key="2">
    <source>
        <dbReference type="ARBA" id="ARBA00022801"/>
    </source>
</evidence>
<evidence type="ECO:0000256" key="6">
    <source>
        <dbReference type="ARBA" id="ARBA00034808"/>
    </source>
</evidence>
<keyword evidence="3" id="KW-0347">Helicase</keyword>
<protein>
    <recommendedName>
        <fullName evidence="6">DNA 3'-5' helicase</fullName>
        <ecNumber evidence="6">5.6.2.4</ecNumber>
    </recommendedName>
</protein>
<evidence type="ECO:0000256" key="3">
    <source>
        <dbReference type="ARBA" id="ARBA00022806"/>
    </source>
</evidence>
<evidence type="ECO:0000313" key="10">
    <source>
        <dbReference type="Proteomes" id="UP001286313"/>
    </source>
</evidence>
<evidence type="ECO:0000256" key="4">
    <source>
        <dbReference type="ARBA" id="ARBA00022840"/>
    </source>
</evidence>
<dbReference type="PANTHER" id="PTHR47835:SF3">
    <property type="entry name" value="HELICASE FOR MEIOSIS 1"/>
    <property type="match status" value="1"/>
</dbReference>
<reference evidence="9" key="1">
    <citation type="submission" date="2023-10" db="EMBL/GenBank/DDBJ databases">
        <title>Genome assemblies of two species of porcelain crab, Petrolisthes cinctipes and Petrolisthes manimaculis (Anomura: Porcellanidae).</title>
        <authorList>
            <person name="Angst P."/>
        </authorList>
    </citation>
    <scope>NUCLEOTIDE SEQUENCE</scope>
    <source>
        <strain evidence="9">PB745_01</strain>
        <tissue evidence="9">Gill</tissue>
    </source>
</reference>
<dbReference type="Gene3D" id="1.10.10.10">
    <property type="entry name" value="Winged helix-like DNA-binding domain superfamily/Winged helix DNA-binding domain"/>
    <property type="match status" value="1"/>
</dbReference>
<comment type="catalytic activity">
    <reaction evidence="7">
        <text>ATP + H2O = ADP + phosphate + H(+)</text>
        <dbReference type="Rhea" id="RHEA:13065"/>
        <dbReference type="ChEBI" id="CHEBI:15377"/>
        <dbReference type="ChEBI" id="CHEBI:15378"/>
        <dbReference type="ChEBI" id="CHEBI:30616"/>
        <dbReference type="ChEBI" id="CHEBI:43474"/>
        <dbReference type="ChEBI" id="CHEBI:456216"/>
        <dbReference type="EC" id="5.6.2.4"/>
    </reaction>
</comment>
<dbReference type="PANTHER" id="PTHR47835">
    <property type="entry name" value="HFM1, ATP DEPENDENT DNA HELICASE HOMOLOG"/>
    <property type="match status" value="1"/>
</dbReference>
<keyword evidence="1" id="KW-0547">Nucleotide-binding</keyword>
<evidence type="ECO:0000256" key="7">
    <source>
        <dbReference type="ARBA" id="ARBA00048988"/>
    </source>
</evidence>
<feature type="domain" description="MER3 helicase-like winged helix" evidence="8">
    <location>
        <begin position="21"/>
        <end position="83"/>
    </location>
</feature>
<sequence>MKVSFMQGKYESLVSGRSLIESHLHLHLVEHLNAEIVLGTVTDLAVAVEWLRSTFFYVRVQRNPCHYSLPPNLQHSQLEAKLQGCLSELK</sequence>
<evidence type="ECO:0000259" key="8">
    <source>
        <dbReference type="Pfam" id="PF23445"/>
    </source>
</evidence>
<dbReference type="Proteomes" id="UP001286313">
    <property type="component" value="Unassembled WGS sequence"/>
</dbReference>
<gene>
    <name evidence="9" type="ORF">Pcinc_006528</name>
</gene>
<keyword evidence="4" id="KW-0067">ATP-binding</keyword>
<dbReference type="FunFam" id="1.10.10.10:FF:000012">
    <property type="entry name" value="U5 small nuclear ribonucleoprotein helicase"/>
    <property type="match status" value="1"/>
</dbReference>
<dbReference type="GO" id="GO:0016787">
    <property type="term" value="F:hydrolase activity"/>
    <property type="evidence" value="ECO:0007669"/>
    <property type="project" value="UniProtKB-KW"/>
</dbReference>
<evidence type="ECO:0000313" key="9">
    <source>
        <dbReference type="EMBL" id="KAK3889481.1"/>
    </source>
</evidence>
<dbReference type="GO" id="GO:0043138">
    <property type="term" value="F:3'-5' DNA helicase activity"/>
    <property type="evidence" value="ECO:0007669"/>
    <property type="project" value="UniProtKB-EC"/>
</dbReference>
<comment type="caution">
    <text evidence="9">The sequence shown here is derived from an EMBL/GenBank/DDBJ whole genome shotgun (WGS) entry which is preliminary data.</text>
</comment>
<keyword evidence="2" id="KW-0378">Hydrolase</keyword>
<dbReference type="EC" id="5.6.2.4" evidence="6"/>
<evidence type="ECO:0000256" key="1">
    <source>
        <dbReference type="ARBA" id="ARBA00022741"/>
    </source>
</evidence>
<proteinExistence type="predicted"/>
<name>A0AAE1GCQ3_PETCI</name>
<evidence type="ECO:0000256" key="5">
    <source>
        <dbReference type="ARBA" id="ARBA00034617"/>
    </source>
</evidence>
<dbReference type="AlphaFoldDB" id="A0AAE1GCQ3"/>